<feature type="domain" description="Post-SET" evidence="4">
    <location>
        <begin position="135"/>
        <end position="151"/>
    </location>
</feature>
<accession>A0ABR9SWG9</accession>
<evidence type="ECO:0000259" key="4">
    <source>
        <dbReference type="PROSITE" id="PS50868"/>
    </source>
</evidence>
<dbReference type="PANTHER" id="PTHR12350">
    <property type="entry name" value="HISTONE-LYSINE N-METHYLTRANSFERASE-RELATED"/>
    <property type="match status" value="1"/>
</dbReference>
<keyword evidence="6" id="KW-1185">Reference proteome</keyword>
<comment type="caution">
    <text evidence="5">The sequence shown here is derived from an EMBL/GenBank/DDBJ whole genome shotgun (WGS) entry which is preliminary data.</text>
</comment>
<dbReference type="SUPFAM" id="SSF82199">
    <property type="entry name" value="SET domain"/>
    <property type="match status" value="1"/>
</dbReference>
<dbReference type="PANTHER" id="PTHR12350:SF19">
    <property type="entry name" value="SET DOMAIN-CONTAINING PROTEIN"/>
    <property type="match status" value="1"/>
</dbReference>
<name>A0ABR9SWG9_9PSED</name>
<evidence type="ECO:0000313" key="5">
    <source>
        <dbReference type="EMBL" id="MBE8593167.1"/>
    </source>
</evidence>
<keyword evidence="1" id="KW-0808">Transferase</keyword>
<dbReference type="InterPro" id="IPR003616">
    <property type="entry name" value="Post-SET_dom"/>
</dbReference>
<organism evidence="5 6">
    <name type="scientific">Pseudomonas cyclaminis</name>
    <dbReference type="NCBI Taxonomy" id="2781239"/>
    <lineage>
        <taxon>Bacteria</taxon>
        <taxon>Pseudomonadati</taxon>
        <taxon>Pseudomonadota</taxon>
        <taxon>Gammaproteobacteria</taxon>
        <taxon>Pseudomonadales</taxon>
        <taxon>Pseudomonadaceae</taxon>
        <taxon>Pseudomonas</taxon>
    </lineage>
</organism>
<dbReference type="Proteomes" id="UP000613075">
    <property type="component" value="Unassembled WGS sequence"/>
</dbReference>
<dbReference type="InterPro" id="IPR053201">
    <property type="entry name" value="Flavunoidine_N-MTase"/>
</dbReference>
<reference evidence="5 6" key="1">
    <citation type="submission" date="2020-10" db="EMBL/GenBank/DDBJ databases">
        <title>The draft genomes of Cyclamen pathogen Pseudomonas sp.</title>
        <authorList>
            <person name="Fujikawa T."/>
            <person name="Sawada H."/>
        </authorList>
    </citation>
    <scope>NUCLEOTIDE SEQUENCE [LARGE SCALE GENOMIC DNA]</scope>
    <source>
        <strain evidence="5 6">MAFF 301449</strain>
    </source>
</reference>
<evidence type="ECO:0000256" key="1">
    <source>
        <dbReference type="ARBA" id="ARBA00022679"/>
    </source>
</evidence>
<protein>
    <submittedName>
        <fullName evidence="5">SET domain-containing protein-lysine N-methyltransferase</fullName>
    </submittedName>
</protein>
<dbReference type="RefSeq" id="WP_193863736.1">
    <property type="nucleotide sequence ID" value="NZ_JADDUM010000176.1"/>
</dbReference>
<evidence type="ECO:0000256" key="2">
    <source>
        <dbReference type="ARBA" id="ARBA00022691"/>
    </source>
</evidence>
<evidence type="ECO:0000313" key="6">
    <source>
        <dbReference type="Proteomes" id="UP000613075"/>
    </source>
</evidence>
<dbReference type="InterPro" id="IPR046341">
    <property type="entry name" value="SET_dom_sf"/>
</dbReference>
<dbReference type="EMBL" id="JADDUM010000176">
    <property type="protein sequence ID" value="MBE8593167.1"/>
    <property type="molecule type" value="Genomic_DNA"/>
</dbReference>
<sequence>MKTHAMDKAKTAASECLYPFKTLRIEQGYPSSEQFKVVRTANDAGGGIKARKALDGRTRIAMVSGYAVGERRLHTLQLSPRIHLYDCWFCGLLQHSCNPNVFFDTTYLELWTVQPISAGAWLTLDYASTEDVLFRQFACQCGELNCRGWITGSREPLNAEGQAFMAKWRKRKRP</sequence>
<dbReference type="InterPro" id="IPR001214">
    <property type="entry name" value="SET_dom"/>
</dbReference>
<dbReference type="PROSITE" id="PS50280">
    <property type="entry name" value="SET"/>
    <property type="match status" value="1"/>
</dbReference>
<dbReference type="Gene3D" id="2.170.270.10">
    <property type="entry name" value="SET domain"/>
    <property type="match status" value="1"/>
</dbReference>
<dbReference type="PROSITE" id="PS50868">
    <property type="entry name" value="POST_SET"/>
    <property type="match status" value="1"/>
</dbReference>
<gene>
    <name evidence="5" type="ORF">IQK56_20835</name>
</gene>
<evidence type="ECO:0000259" key="3">
    <source>
        <dbReference type="PROSITE" id="PS50280"/>
    </source>
</evidence>
<keyword evidence="2" id="KW-0949">S-adenosyl-L-methionine</keyword>
<proteinExistence type="predicted"/>
<feature type="domain" description="SET" evidence="3">
    <location>
        <begin position="33"/>
        <end position="127"/>
    </location>
</feature>